<dbReference type="Proteomes" id="UP000635278">
    <property type="component" value="Unassembled WGS sequence"/>
</dbReference>
<name>A0ABX0JPX8_9PROT</name>
<accession>A0ABX0JPX8</accession>
<organism evidence="2 3">
    <name type="scientific">Acetobacter musti</name>
    <dbReference type="NCBI Taxonomy" id="864732"/>
    <lineage>
        <taxon>Bacteria</taxon>
        <taxon>Pseudomonadati</taxon>
        <taxon>Pseudomonadota</taxon>
        <taxon>Alphaproteobacteria</taxon>
        <taxon>Acetobacterales</taxon>
        <taxon>Acetobacteraceae</taxon>
        <taxon>Acetobacter</taxon>
    </lineage>
</organism>
<keyword evidence="1" id="KW-0472">Membrane</keyword>
<feature type="transmembrane region" description="Helical" evidence="1">
    <location>
        <begin position="267"/>
        <end position="289"/>
    </location>
</feature>
<keyword evidence="1" id="KW-1133">Transmembrane helix</keyword>
<feature type="transmembrane region" description="Helical" evidence="1">
    <location>
        <begin position="164"/>
        <end position="190"/>
    </location>
</feature>
<keyword evidence="1" id="KW-0812">Transmembrane</keyword>
<keyword evidence="3" id="KW-1185">Reference proteome</keyword>
<dbReference type="EMBL" id="WOTB01000008">
    <property type="protein sequence ID" value="NHN84546.1"/>
    <property type="molecule type" value="Genomic_DNA"/>
</dbReference>
<evidence type="ECO:0000256" key="1">
    <source>
        <dbReference type="SAM" id="Phobius"/>
    </source>
</evidence>
<proteinExistence type="predicted"/>
<protein>
    <recommendedName>
        <fullName evidence="4">DUF2029 domain-containing protein</fullName>
    </recommendedName>
</protein>
<feature type="transmembrane region" description="Helical" evidence="1">
    <location>
        <begin position="334"/>
        <end position="351"/>
    </location>
</feature>
<feature type="transmembrane region" description="Helical" evidence="1">
    <location>
        <begin position="358"/>
        <end position="375"/>
    </location>
</feature>
<feature type="transmembrane region" description="Helical" evidence="1">
    <location>
        <begin position="81"/>
        <end position="101"/>
    </location>
</feature>
<comment type="caution">
    <text evidence="2">The sequence shown here is derived from an EMBL/GenBank/DDBJ whole genome shotgun (WGS) entry which is preliminary data.</text>
</comment>
<feature type="transmembrane region" description="Helical" evidence="1">
    <location>
        <begin position="196"/>
        <end position="215"/>
    </location>
</feature>
<gene>
    <name evidence="2" type="ORF">GOB93_07795</name>
</gene>
<evidence type="ECO:0000313" key="2">
    <source>
        <dbReference type="EMBL" id="NHN84546.1"/>
    </source>
</evidence>
<sequence>MSGNRRFQGFLLVFLFSLLLCLRFHAAWPNGRLVAEEGTIFFRKAWESSWSDALFYSYGGYLNLVTNAGTLLAERCLPLTFAPWLTMLIGLAFQICAPVLLVSAKDDWLRPLWVRAIGVALLLVAPESAEVSLHTLHSQYHLALCCGIILGLRTGRSGQEIFRCILLGLAPLSGPGGVIMAPLFGLRLLFDRSRARLAECLTISICSVIQVVFFFQPFSERTFGFFFQDYVFALFTRYVLWPFFSFGPQVHDLSLYLQDISSHRHVVVVYDVLILLLFTAILVPVSLSIYRNPRARPAGWFFLGGGVHALVAMYGALGGAATVISLGAGERYCFVAQSLFALAILVLVATARQPRRRFGTFILALLLVCGSRHFLKSRAEIVTGPDWRAEVSEWNRNHAHEIRVWRQGWTMKLSPP</sequence>
<feature type="transmembrane region" description="Helical" evidence="1">
    <location>
        <begin position="227"/>
        <end position="247"/>
    </location>
</feature>
<evidence type="ECO:0008006" key="4">
    <source>
        <dbReference type="Google" id="ProtNLM"/>
    </source>
</evidence>
<evidence type="ECO:0000313" key="3">
    <source>
        <dbReference type="Proteomes" id="UP000635278"/>
    </source>
</evidence>
<reference evidence="2 3" key="1">
    <citation type="journal article" date="2020" name="Int. J. Syst. Evol. Microbiol.">
        <title>Novel acetic acid bacteria from cider fermentations: Acetobacter conturbans sp. nov. and Acetobacter fallax sp. nov.</title>
        <authorList>
            <person name="Sombolestani A.S."/>
            <person name="Cleenwerck I."/>
            <person name="Cnockaert M."/>
            <person name="Borremans W."/>
            <person name="Wieme A.D."/>
            <person name="De Vuyst L."/>
            <person name="Vandamme P."/>
        </authorList>
    </citation>
    <scope>NUCLEOTIDE SEQUENCE [LARGE SCALE GENOMIC DNA]</scope>
    <source>
        <strain evidence="2 3">LMG 30640</strain>
    </source>
</reference>
<feature type="transmembrane region" description="Helical" evidence="1">
    <location>
        <begin position="301"/>
        <end position="328"/>
    </location>
</feature>